<reference evidence="1" key="1">
    <citation type="submission" date="2018-10" db="EMBL/GenBank/DDBJ databases">
        <title>Population genomic analysis revealed the cold adaptation of white poplar.</title>
        <authorList>
            <person name="Liu Y.-J."/>
        </authorList>
    </citation>
    <scope>NUCLEOTIDE SEQUENCE [LARGE SCALE GENOMIC DNA]</scope>
    <source>
        <strain evidence="1">PAL-ZL1</strain>
    </source>
</reference>
<protein>
    <submittedName>
        <fullName evidence="1">Uncharacterized protein</fullName>
    </submittedName>
</protein>
<dbReference type="AlphaFoldDB" id="A0A4U5P526"/>
<proteinExistence type="predicted"/>
<organism evidence="1">
    <name type="scientific">Populus alba</name>
    <name type="common">White poplar</name>
    <dbReference type="NCBI Taxonomy" id="43335"/>
    <lineage>
        <taxon>Eukaryota</taxon>
        <taxon>Viridiplantae</taxon>
        <taxon>Streptophyta</taxon>
        <taxon>Embryophyta</taxon>
        <taxon>Tracheophyta</taxon>
        <taxon>Spermatophyta</taxon>
        <taxon>Magnoliopsida</taxon>
        <taxon>eudicotyledons</taxon>
        <taxon>Gunneridae</taxon>
        <taxon>Pentapetalae</taxon>
        <taxon>rosids</taxon>
        <taxon>fabids</taxon>
        <taxon>Malpighiales</taxon>
        <taxon>Salicaceae</taxon>
        <taxon>Saliceae</taxon>
        <taxon>Populus</taxon>
    </lineage>
</organism>
<sequence length="142" mass="16235">MDLDQNTQGLMSHSLQLLCRMISDHECSLEKKNKSCRKLFTANHNHRLEVQLYGEKTKSHVRHEEPRFGGFHIRIGKGHMPLHVVLSSTKDQTSSSASERNHRPFVDLQGPWIQSLSASTSYSKQSASDTRPLYMLKFPMVS</sequence>
<gene>
    <name evidence="1" type="ORF">D5086_0000223510</name>
</gene>
<dbReference type="EMBL" id="RCHU01000782">
    <property type="protein sequence ID" value="TKR91427.1"/>
    <property type="molecule type" value="Genomic_DNA"/>
</dbReference>
<evidence type="ECO:0000313" key="1">
    <source>
        <dbReference type="EMBL" id="TKR91427.1"/>
    </source>
</evidence>
<accession>A0A4U5P526</accession>
<name>A0A4U5P526_POPAL</name>
<comment type="caution">
    <text evidence="1">The sequence shown here is derived from an EMBL/GenBank/DDBJ whole genome shotgun (WGS) entry which is preliminary data.</text>
</comment>